<evidence type="ECO:0000259" key="3">
    <source>
        <dbReference type="Pfam" id="PF00501"/>
    </source>
</evidence>
<accession>A0A1F5X0K1</accession>
<evidence type="ECO:0000256" key="1">
    <source>
        <dbReference type="ARBA" id="ARBA00006432"/>
    </source>
</evidence>
<sequence length="499" mass="55700">METILTAYEMFERSARFYKDMPAIIFESTPTNGGFPVVSKNWTYRDLLRHINIFAHALASSGVMRGDKVCLSLPNSPNLIAAYFALSKLGAVSIMLNPALPEEQKNNIAKETGSVILIDEDTAKNMCTGKLSARTDFPPDNNPLCPEDASAVLFSSGTTGEQKGVELTVKNIFHNVKYTSVLTGMTPADKIICFIPLTHCFGLNFVMTACFYTGATLVLHEKFDPNQVLNSLAENQVSMFFSSPPAYNLFLEKETDPFYFSSVRYFFYAAAPLSVEAALKWKEHYGKIIYTGWGLTETTPCATSNHPSIHRLGSIGKAIPGVEVKVLDENGKRLKMPVSWYKSDLRFYQGEICVRGANVMKGYLNNPAETAKAIDNDGWFHTGDIGYEDPDGYFFLTDRSKDMINNGGEKVWPAEVEKKIMRHPAVLEAAVIGIPHKIMGEVPKAFIVLKEEVSATAQELQEFLKPLLTKNQFPREIEFLEKLPRNPSGKVLKKELRKK</sequence>
<feature type="domain" description="AMP-binding enzyme C-terminal" evidence="4">
    <location>
        <begin position="415"/>
        <end position="490"/>
    </location>
</feature>
<evidence type="ECO:0000313" key="6">
    <source>
        <dbReference type="Proteomes" id="UP000178114"/>
    </source>
</evidence>
<dbReference type="InterPro" id="IPR042099">
    <property type="entry name" value="ANL_N_sf"/>
</dbReference>
<dbReference type="Pfam" id="PF00501">
    <property type="entry name" value="AMP-binding"/>
    <property type="match status" value="1"/>
</dbReference>
<dbReference type="STRING" id="1798351.A2930_01355"/>
<dbReference type="GO" id="GO:0016405">
    <property type="term" value="F:CoA-ligase activity"/>
    <property type="evidence" value="ECO:0007669"/>
    <property type="project" value="TreeGrafter"/>
</dbReference>
<dbReference type="Proteomes" id="UP000178114">
    <property type="component" value="Unassembled WGS sequence"/>
</dbReference>
<feature type="domain" description="AMP-dependent synthetase/ligase" evidence="3">
    <location>
        <begin position="11"/>
        <end position="364"/>
    </location>
</feature>
<dbReference type="SUPFAM" id="SSF56801">
    <property type="entry name" value="Acetyl-CoA synthetase-like"/>
    <property type="match status" value="1"/>
</dbReference>
<dbReference type="InterPro" id="IPR000873">
    <property type="entry name" value="AMP-dep_synth/lig_dom"/>
</dbReference>
<evidence type="ECO:0008006" key="7">
    <source>
        <dbReference type="Google" id="ProtNLM"/>
    </source>
</evidence>
<comment type="caution">
    <text evidence="5">The sequence shown here is derived from an EMBL/GenBank/DDBJ whole genome shotgun (WGS) entry which is preliminary data.</text>
</comment>
<protein>
    <recommendedName>
        <fullName evidence="7">Long-chain fatty acid--CoA ligase</fullName>
    </recommendedName>
</protein>
<comment type="similarity">
    <text evidence="1">Belongs to the ATP-dependent AMP-binding enzyme family.</text>
</comment>
<reference evidence="5 6" key="1">
    <citation type="journal article" date="2016" name="Nat. Commun.">
        <title>Thousands of microbial genomes shed light on interconnected biogeochemical processes in an aquifer system.</title>
        <authorList>
            <person name="Anantharaman K."/>
            <person name="Brown C.T."/>
            <person name="Hug L.A."/>
            <person name="Sharon I."/>
            <person name="Castelle C.J."/>
            <person name="Probst A.J."/>
            <person name="Thomas B.C."/>
            <person name="Singh A."/>
            <person name="Wilkins M.J."/>
            <person name="Karaoz U."/>
            <person name="Brodie E.L."/>
            <person name="Williams K.H."/>
            <person name="Hubbard S.S."/>
            <person name="Banfield J.F."/>
        </authorList>
    </citation>
    <scope>NUCLEOTIDE SEQUENCE [LARGE SCALE GENOMIC DNA]</scope>
</reference>
<gene>
    <name evidence="5" type="ORF">A2930_01355</name>
</gene>
<proteinExistence type="inferred from homology"/>
<dbReference type="InterPro" id="IPR025110">
    <property type="entry name" value="AMP-bd_C"/>
</dbReference>
<evidence type="ECO:0000259" key="4">
    <source>
        <dbReference type="Pfam" id="PF13193"/>
    </source>
</evidence>
<dbReference type="Gene3D" id="3.30.300.30">
    <property type="match status" value="1"/>
</dbReference>
<dbReference type="FunFam" id="3.30.300.30:FF:000008">
    <property type="entry name" value="2,3-dihydroxybenzoate-AMP ligase"/>
    <property type="match status" value="1"/>
</dbReference>
<evidence type="ECO:0000256" key="2">
    <source>
        <dbReference type="ARBA" id="ARBA00022598"/>
    </source>
</evidence>
<dbReference type="EMBL" id="MFID01000011">
    <property type="protein sequence ID" value="OGF81425.1"/>
    <property type="molecule type" value="Genomic_DNA"/>
</dbReference>
<dbReference type="InterPro" id="IPR045851">
    <property type="entry name" value="AMP-bd_C_sf"/>
</dbReference>
<dbReference type="AlphaFoldDB" id="A0A1F5X0K1"/>
<dbReference type="PANTHER" id="PTHR24096">
    <property type="entry name" value="LONG-CHAIN-FATTY-ACID--COA LIGASE"/>
    <property type="match status" value="1"/>
</dbReference>
<dbReference type="Gene3D" id="3.40.50.12780">
    <property type="entry name" value="N-terminal domain of ligase-like"/>
    <property type="match status" value="1"/>
</dbReference>
<name>A0A1F5X0K1_9BACT</name>
<dbReference type="Pfam" id="PF13193">
    <property type="entry name" value="AMP-binding_C"/>
    <property type="match status" value="1"/>
</dbReference>
<evidence type="ECO:0000313" key="5">
    <source>
        <dbReference type="EMBL" id="OGF81425.1"/>
    </source>
</evidence>
<organism evidence="5 6">
    <name type="scientific">Candidatus Giovannonibacteria bacterium RIFCSPLOWO2_01_FULL_45_34</name>
    <dbReference type="NCBI Taxonomy" id="1798351"/>
    <lineage>
        <taxon>Bacteria</taxon>
        <taxon>Candidatus Giovannoniibacteriota</taxon>
    </lineage>
</organism>
<keyword evidence="2" id="KW-0436">Ligase</keyword>